<dbReference type="FunFam" id="1.20.58.60:FF:000291">
    <property type="entry name" value="Dystonin"/>
    <property type="match status" value="1"/>
</dbReference>
<feature type="region of interest" description="Disordered" evidence="40">
    <location>
        <begin position="5331"/>
        <end position="5421"/>
    </location>
</feature>
<evidence type="ECO:0000256" key="16">
    <source>
        <dbReference type="ARBA" id="ARBA00022737"/>
    </source>
</evidence>
<evidence type="ECO:0000256" key="34">
    <source>
        <dbReference type="ARBA" id="ARBA00072808"/>
    </source>
</evidence>
<keyword evidence="12" id="KW-0597">Phosphoprotein</keyword>
<feature type="domain" description="Calponin-homology (CH)" evidence="42">
    <location>
        <begin position="1"/>
        <end position="89"/>
    </location>
</feature>
<dbReference type="Pfam" id="PF18373">
    <property type="entry name" value="Spectrin_2"/>
    <property type="match status" value="1"/>
</dbReference>
<evidence type="ECO:0000259" key="42">
    <source>
        <dbReference type="PROSITE" id="PS50021"/>
    </source>
</evidence>
<dbReference type="CDD" id="cd00176">
    <property type="entry name" value="SPEC"/>
    <property type="match status" value="16"/>
</dbReference>
<evidence type="ECO:0000256" key="25">
    <source>
        <dbReference type="ARBA" id="ARBA00023203"/>
    </source>
</evidence>
<dbReference type="FunFam" id="1.10.418.10:FF:000140">
    <property type="entry name" value="Dystonin"/>
    <property type="match status" value="1"/>
</dbReference>
<evidence type="ECO:0000256" key="27">
    <source>
        <dbReference type="ARBA" id="ARBA00023242"/>
    </source>
</evidence>
<comment type="subcellular location">
    <subcellularLocation>
        <location evidence="1">Cell membrane</location>
        <topology evidence="1">Lipid-anchor</topology>
    </subcellularLocation>
    <subcellularLocation>
        <location evidence="5">Cell projection</location>
        <location evidence="5">Axon</location>
    </subcellularLocation>
    <subcellularLocation>
        <location evidence="7">Cytoplasm</location>
        <location evidence="7">Cell cortex</location>
    </subcellularLocation>
    <subcellularLocation>
        <location evidence="6">Cytoplasm</location>
        <location evidence="6">Cytoskeleton</location>
        <location evidence="6">Stress fiber</location>
    </subcellularLocation>
    <subcellularLocation>
        <location evidence="33">Cytoplasm</location>
        <location evidence="33">Myofibril</location>
        <location evidence="33">Sarcomere</location>
        <location evidence="33">H zone</location>
    </subcellularLocation>
    <subcellularLocation>
        <location evidence="2">Cytoplasm</location>
        <location evidence="2">Myofibril</location>
        <location evidence="2">Sarcomere</location>
        <location evidence="2">Z line</location>
    </subcellularLocation>
    <subcellularLocation>
        <location evidence="4">Endoplasmic reticulum membrane</location>
        <topology evidence="4">Single-pass membrane protein</topology>
    </subcellularLocation>
    <subcellularLocation>
        <location evidence="3">Nucleus envelope</location>
    </subcellularLocation>
</comment>
<evidence type="ECO:0000256" key="35">
    <source>
        <dbReference type="ARBA" id="ARBA00075126"/>
    </source>
</evidence>
<dbReference type="GO" id="GO:0030018">
    <property type="term" value="C:Z disc"/>
    <property type="evidence" value="ECO:0007669"/>
    <property type="project" value="UniProtKB-SubCell"/>
</dbReference>
<keyword evidence="9" id="KW-1003">Cell membrane</keyword>
<reference evidence="45 46" key="1">
    <citation type="submission" date="2019-09" db="EMBL/GenBank/DDBJ databases">
        <title>Bird 10,000 Genomes (B10K) Project - Family phase.</title>
        <authorList>
            <person name="Zhang G."/>
        </authorList>
    </citation>
    <scope>NUCLEOTIDE SEQUENCE [LARGE SCALE GENOMIC DNA]</scope>
    <source>
        <strain evidence="45">B10K-DU-001-15</strain>
        <tissue evidence="45">Muscle</tissue>
    </source>
</reference>
<feature type="coiled-coil region" evidence="39">
    <location>
        <begin position="4186"/>
        <end position="4220"/>
    </location>
</feature>
<feature type="coiled-coil region" evidence="39">
    <location>
        <begin position="1370"/>
        <end position="1400"/>
    </location>
</feature>
<feature type="domain" description="EF-hand" evidence="43">
    <location>
        <begin position="5047"/>
        <end position="5082"/>
    </location>
</feature>
<dbReference type="FunFam" id="1.20.58.60:FF:000014">
    <property type="entry name" value="microtubule-actin cross-linking factor 1"/>
    <property type="match status" value="1"/>
</dbReference>
<keyword evidence="19" id="KW-0106">Calcium</keyword>
<dbReference type="Gene3D" id="1.20.58.60">
    <property type="match status" value="32"/>
</dbReference>
<dbReference type="PROSITE" id="PS50222">
    <property type="entry name" value="EF_HAND_2"/>
    <property type="match status" value="2"/>
</dbReference>
<dbReference type="Pfam" id="PF00435">
    <property type="entry name" value="Spectrin"/>
    <property type="match status" value="21"/>
</dbReference>
<evidence type="ECO:0000256" key="37">
    <source>
        <dbReference type="ARBA" id="ARBA00077918"/>
    </source>
</evidence>
<dbReference type="FunFam" id="1.10.418.10:FF:000002">
    <property type="entry name" value="Microtubule-actin cross-linking factor 1"/>
    <property type="match status" value="1"/>
</dbReference>
<comment type="function">
    <text evidence="32">Required for bundling actin filaments around the nucleus.</text>
</comment>
<keyword evidence="14" id="KW-0493">Microtubule</keyword>
<evidence type="ECO:0000256" key="29">
    <source>
        <dbReference type="ARBA" id="ARBA00023288"/>
    </source>
</evidence>
<dbReference type="PROSITE" id="PS50002">
    <property type="entry name" value="SH3"/>
    <property type="match status" value="1"/>
</dbReference>
<name>A0A7L2BY51_9PASS</name>
<evidence type="ECO:0000256" key="8">
    <source>
        <dbReference type="ARBA" id="ARBA00022443"/>
    </source>
</evidence>
<dbReference type="EMBL" id="VWYE01013739">
    <property type="protein sequence ID" value="NXQ29483.1"/>
    <property type="molecule type" value="Genomic_DNA"/>
</dbReference>
<dbReference type="GO" id="GO:0031673">
    <property type="term" value="C:H zone"/>
    <property type="evidence" value="ECO:0007669"/>
    <property type="project" value="UniProtKB-SubCell"/>
</dbReference>
<keyword evidence="16" id="KW-0677">Repeat</keyword>
<dbReference type="FunFam" id="1.20.58.60:FF:000022">
    <property type="entry name" value="Microtubule-actin cross-linking factor 1"/>
    <property type="match status" value="1"/>
</dbReference>
<dbReference type="InterPro" id="IPR001452">
    <property type="entry name" value="SH3_domain"/>
</dbReference>
<dbReference type="Pfam" id="PF17902">
    <property type="entry name" value="SH3_10"/>
    <property type="match status" value="1"/>
</dbReference>
<evidence type="ECO:0000256" key="14">
    <source>
        <dbReference type="ARBA" id="ARBA00022701"/>
    </source>
</evidence>
<feature type="region of interest" description="Disordered" evidence="40">
    <location>
        <begin position="5207"/>
        <end position="5227"/>
    </location>
</feature>
<dbReference type="FunFam" id="3.30.920.20:FF:000002">
    <property type="entry name" value="dystonin isoform X1"/>
    <property type="match status" value="1"/>
</dbReference>
<dbReference type="SMART" id="SM01129">
    <property type="entry name" value="DELLA"/>
    <property type="match status" value="1"/>
</dbReference>
<dbReference type="PROSITE" id="PS51460">
    <property type="entry name" value="GAR"/>
    <property type="match status" value="1"/>
</dbReference>
<evidence type="ECO:0000256" key="7">
    <source>
        <dbReference type="ARBA" id="ARBA00004544"/>
    </source>
</evidence>
<dbReference type="FunFam" id="1.20.58.60:FF:000012">
    <property type="entry name" value="Microtubule-actin cross-linking factor 1"/>
    <property type="match status" value="1"/>
</dbReference>
<evidence type="ECO:0000256" key="10">
    <source>
        <dbReference type="ARBA" id="ARBA00022490"/>
    </source>
</evidence>
<dbReference type="SUPFAM" id="SSF143575">
    <property type="entry name" value="GAS2 domain-like"/>
    <property type="match status" value="1"/>
</dbReference>
<keyword evidence="10" id="KW-0963">Cytoplasm</keyword>
<dbReference type="GO" id="GO:0005882">
    <property type="term" value="C:intermediate filament"/>
    <property type="evidence" value="ECO:0007669"/>
    <property type="project" value="UniProtKB-KW"/>
</dbReference>
<evidence type="ECO:0000256" key="18">
    <source>
        <dbReference type="ARBA" id="ARBA00022824"/>
    </source>
</evidence>
<keyword evidence="18" id="KW-0256">Endoplasmic reticulum</keyword>
<dbReference type="GO" id="GO:0005789">
    <property type="term" value="C:endoplasmic reticulum membrane"/>
    <property type="evidence" value="ECO:0007669"/>
    <property type="project" value="UniProtKB-SubCell"/>
</dbReference>
<dbReference type="FunFam" id="1.20.58.60:FF:000016">
    <property type="entry name" value="Microtubule-actin cross-linking factor 1"/>
    <property type="match status" value="1"/>
</dbReference>
<dbReference type="Pfam" id="PF00307">
    <property type="entry name" value="CH"/>
    <property type="match status" value="2"/>
</dbReference>
<keyword evidence="28" id="KW-0966">Cell projection</keyword>
<dbReference type="GO" id="GO:0003779">
    <property type="term" value="F:actin binding"/>
    <property type="evidence" value="ECO:0007669"/>
    <property type="project" value="UniProtKB-KW"/>
</dbReference>
<evidence type="ECO:0000256" key="9">
    <source>
        <dbReference type="ARBA" id="ARBA00022475"/>
    </source>
</evidence>
<dbReference type="GO" id="GO:0005886">
    <property type="term" value="C:plasma membrane"/>
    <property type="evidence" value="ECO:0007669"/>
    <property type="project" value="UniProtKB-SubCell"/>
</dbReference>
<dbReference type="GO" id="GO:0008017">
    <property type="term" value="F:microtubule binding"/>
    <property type="evidence" value="ECO:0007669"/>
    <property type="project" value="InterPro"/>
</dbReference>
<dbReference type="FunFam" id="1.20.58.60:FF:000001">
    <property type="entry name" value="Microtubule-actin cross-linking factor 1"/>
    <property type="match status" value="3"/>
</dbReference>
<keyword evidence="15" id="KW-0479">Metal-binding</keyword>
<dbReference type="Gene3D" id="3.30.920.20">
    <property type="entry name" value="Gas2-like domain"/>
    <property type="match status" value="1"/>
</dbReference>
<comment type="caution">
    <text evidence="45">The sequence shown here is derived from an EMBL/GenBank/DDBJ whole genome shotgun (WGS) entry which is preliminary data.</text>
</comment>
<dbReference type="InterPro" id="IPR041615">
    <property type="entry name" value="Desmoplakin_SH3"/>
</dbReference>
<dbReference type="GO" id="GO:0031581">
    <property type="term" value="P:hemidesmosome assembly"/>
    <property type="evidence" value="ECO:0007669"/>
    <property type="project" value="TreeGrafter"/>
</dbReference>
<evidence type="ECO:0000256" key="4">
    <source>
        <dbReference type="ARBA" id="ARBA00004389"/>
    </source>
</evidence>
<feature type="coiled-coil region" evidence="39">
    <location>
        <begin position="1160"/>
        <end position="1194"/>
    </location>
</feature>
<dbReference type="InterPro" id="IPR001715">
    <property type="entry name" value="CH_dom"/>
</dbReference>
<keyword evidence="46" id="KW-1185">Reference proteome</keyword>
<keyword evidence="13" id="KW-0812">Transmembrane</keyword>
<evidence type="ECO:0000256" key="38">
    <source>
        <dbReference type="PROSITE-ProRule" id="PRU00192"/>
    </source>
</evidence>
<evidence type="ECO:0000313" key="45">
    <source>
        <dbReference type="EMBL" id="NXQ29483.1"/>
    </source>
</evidence>
<dbReference type="InterPro" id="IPR036872">
    <property type="entry name" value="CH_dom_sf"/>
</dbReference>
<dbReference type="Pfam" id="PF09763">
    <property type="entry name" value="Sec3_CC"/>
    <property type="match status" value="1"/>
</dbReference>
<evidence type="ECO:0000256" key="3">
    <source>
        <dbReference type="ARBA" id="ARBA00004259"/>
    </source>
</evidence>
<dbReference type="PROSITE" id="PS00020">
    <property type="entry name" value="ACTININ_2"/>
    <property type="match status" value="1"/>
</dbReference>
<dbReference type="Proteomes" id="UP000571582">
    <property type="component" value="Unassembled WGS sequence"/>
</dbReference>
<dbReference type="Pfam" id="PF21020">
    <property type="entry name" value="Spectrin_4"/>
    <property type="match status" value="1"/>
</dbReference>
<evidence type="ECO:0000259" key="44">
    <source>
        <dbReference type="PROSITE" id="PS51460"/>
    </source>
</evidence>
<keyword evidence="25" id="KW-0009">Actin-binding</keyword>
<dbReference type="GO" id="GO:0007155">
    <property type="term" value="P:cell adhesion"/>
    <property type="evidence" value="ECO:0007669"/>
    <property type="project" value="UniProtKB-KW"/>
</dbReference>
<dbReference type="InterPro" id="IPR041573">
    <property type="entry name" value="Desmoplakin_Spectrin-like"/>
</dbReference>
<dbReference type="FunFam" id="1.20.58.60:FF:000021">
    <property type="entry name" value="Microtubule-actin cross-linking factor 1"/>
    <property type="match status" value="1"/>
</dbReference>
<dbReference type="InterPro" id="IPR018247">
    <property type="entry name" value="EF_Hand_1_Ca_BS"/>
</dbReference>
<dbReference type="SMART" id="SM00033">
    <property type="entry name" value="CH"/>
    <property type="match status" value="2"/>
</dbReference>
<evidence type="ECO:0000256" key="31">
    <source>
        <dbReference type="ARBA" id="ARBA00055817"/>
    </source>
</evidence>
<keyword evidence="21" id="KW-0130">Cell adhesion</keyword>
<evidence type="ECO:0000256" key="11">
    <source>
        <dbReference type="ARBA" id="ARBA00022499"/>
    </source>
</evidence>
<gene>
    <name evidence="45" type="primary">Dst</name>
    <name evidence="45" type="ORF">ALACHE_R02241</name>
</gene>
<dbReference type="SMART" id="SM00150">
    <property type="entry name" value="SPEC"/>
    <property type="match status" value="32"/>
</dbReference>
<evidence type="ECO:0000256" key="12">
    <source>
        <dbReference type="ARBA" id="ARBA00022553"/>
    </source>
</evidence>
<dbReference type="CDD" id="cd21239">
    <property type="entry name" value="CH_DYST_rpt2"/>
    <property type="match status" value="1"/>
</dbReference>
<dbReference type="InterPro" id="IPR019160">
    <property type="entry name" value="Sec3_CC"/>
</dbReference>
<dbReference type="FunFam" id="1.20.58.60:FF:000121">
    <property type="entry name" value="dystonin isoform X1"/>
    <property type="match status" value="1"/>
</dbReference>
<keyword evidence="24" id="KW-0514">Muscle protein</keyword>
<feature type="coiled-coil region" evidence="39">
    <location>
        <begin position="3093"/>
        <end position="3151"/>
    </location>
</feature>
<keyword evidence="23" id="KW-0564">Palmitate</keyword>
<feature type="coiled-coil region" evidence="39">
    <location>
        <begin position="2797"/>
        <end position="2824"/>
    </location>
</feature>
<dbReference type="Gene3D" id="2.30.30.40">
    <property type="entry name" value="SH3 Domains"/>
    <property type="match status" value="1"/>
</dbReference>
<dbReference type="FunFam" id="2.30.30.40:FF:000011">
    <property type="entry name" value="Microtubule-actin cross-linking factor 1"/>
    <property type="match status" value="1"/>
</dbReference>
<feature type="compositionally biased region" description="Polar residues" evidence="40">
    <location>
        <begin position="5213"/>
        <end position="5224"/>
    </location>
</feature>
<feature type="non-terminal residue" evidence="45">
    <location>
        <position position="1"/>
    </location>
</feature>
<feature type="coiled-coil region" evidence="39">
    <location>
        <begin position="1762"/>
        <end position="1831"/>
    </location>
</feature>
<feature type="domain" description="SH3" evidence="41">
    <location>
        <begin position="839"/>
        <end position="896"/>
    </location>
</feature>
<feature type="coiled-coil region" evidence="39">
    <location>
        <begin position="4070"/>
        <end position="4097"/>
    </location>
</feature>
<feature type="coiled-coil region" evidence="39">
    <location>
        <begin position="2647"/>
        <end position="2708"/>
    </location>
</feature>
<keyword evidence="11" id="KW-1017">Isopeptide bond</keyword>
<dbReference type="FunFam" id="1.20.58.60:FF:000122">
    <property type="entry name" value="dystonin isoform X1"/>
    <property type="match status" value="1"/>
</dbReference>
<evidence type="ECO:0000256" key="15">
    <source>
        <dbReference type="ARBA" id="ARBA00022723"/>
    </source>
</evidence>
<dbReference type="GO" id="GO:0005925">
    <property type="term" value="C:focal adhesion"/>
    <property type="evidence" value="ECO:0007669"/>
    <property type="project" value="TreeGrafter"/>
</dbReference>
<feature type="region of interest" description="Disordered" evidence="40">
    <location>
        <begin position="5245"/>
        <end position="5302"/>
    </location>
</feature>
<dbReference type="FunFam" id="1.20.58.60:FF:000392">
    <property type="entry name" value="Dystonin"/>
    <property type="match status" value="1"/>
</dbReference>
<keyword evidence="39" id="KW-0175">Coiled coil</keyword>
<feature type="coiled-coil region" evidence="39">
    <location>
        <begin position="4329"/>
        <end position="4360"/>
    </location>
</feature>
<evidence type="ECO:0000256" key="33">
    <source>
        <dbReference type="ARBA" id="ARBA00060430"/>
    </source>
</evidence>
<evidence type="ECO:0000256" key="36">
    <source>
        <dbReference type="ARBA" id="ARBA00077378"/>
    </source>
</evidence>
<evidence type="ECO:0000256" key="26">
    <source>
        <dbReference type="ARBA" id="ARBA00023212"/>
    </source>
</evidence>
<evidence type="ECO:0000256" key="21">
    <source>
        <dbReference type="ARBA" id="ARBA00022889"/>
    </source>
</evidence>
<dbReference type="Pfam" id="PF21019">
    <property type="entry name" value="Spectrin_3"/>
    <property type="match status" value="1"/>
</dbReference>
<keyword evidence="26" id="KW-0206">Cytoskeleton</keyword>
<dbReference type="FunFam" id="1.20.58.60:FF:000077">
    <property type="entry name" value="dystonin isoform X1"/>
    <property type="match status" value="1"/>
</dbReference>
<dbReference type="GO" id="GO:0042060">
    <property type="term" value="P:wound healing"/>
    <property type="evidence" value="ECO:0007669"/>
    <property type="project" value="TreeGrafter"/>
</dbReference>
<feature type="domain" description="Calponin-homology (CH)" evidence="42">
    <location>
        <begin position="102"/>
        <end position="211"/>
    </location>
</feature>
<keyword evidence="17" id="KW-0403">Intermediate filament</keyword>
<keyword evidence="29" id="KW-0449">Lipoprotein</keyword>
<dbReference type="GO" id="GO:0005198">
    <property type="term" value="F:structural molecule activity"/>
    <property type="evidence" value="ECO:0007669"/>
    <property type="project" value="TreeGrafter"/>
</dbReference>
<dbReference type="SMART" id="SM00243">
    <property type="entry name" value="GAS2"/>
    <property type="match status" value="1"/>
</dbReference>
<dbReference type="GO" id="GO:0005509">
    <property type="term" value="F:calcium ion binding"/>
    <property type="evidence" value="ECO:0007669"/>
    <property type="project" value="InterPro"/>
</dbReference>
<dbReference type="SMART" id="SM00054">
    <property type="entry name" value="EFh"/>
    <property type="match status" value="2"/>
</dbReference>
<dbReference type="GO" id="GO:0005874">
    <property type="term" value="C:microtubule"/>
    <property type="evidence" value="ECO:0007669"/>
    <property type="project" value="UniProtKB-KW"/>
</dbReference>
<feature type="coiled-coil region" evidence="39">
    <location>
        <begin position="693"/>
        <end position="720"/>
    </location>
</feature>
<dbReference type="Gene3D" id="1.10.238.10">
    <property type="entry name" value="EF-hand"/>
    <property type="match status" value="1"/>
</dbReference>
<dbReference type="FunFam" id="1.20.58.60:FF:000350">
    <property type="entry name" value="Dystonin"/>
    <property type="match status" value="1"/>
</dbReference>
<evidence type="ECO:0000256" key="1">
    <source>
        <dbReference type="ARBA" id="ARBA00004193"/>
    </source>
</evidence>
<dbReference type="FunFam" id="1.20.58.60:FF:000094">
    <property type="entry name" value="dystonin isoform X2"/>
    <property type="match status" value="1"/>
</dbReference>
<comment type="function">
    <text evidence="30">Cytoskeletal linker protein. Acts as an integrator of intermediate filaments, actin and microtubule cytoskeleton networks. Required for anchoring either intermediate filaments to the actin cytoskeleton in neural and muscle cells or keratin-containing intermediate filaments to hemidesmosomes in epithelial cells. The proteins may self-aggregate to form filaments or a two-dimensional mesh. Regulates the organization and stability of the microtubule network of sensory neurons to allow axonal transport. Mediates docking of the dynein/dynactin motor complex to vesicle cargos for retrograde axonal transport through its interaction with TMEM108 and DCTN1.</text>
</comment>
<evidence type="ECO:0000256" key="2">
    <source>
        <dbReference type="ARBA" id="ARBA00004216"/>
    </source>
</evidence>
<feature type="domain" description="EF-hand" evidence="43">
    <location>
        <begin position="5083"/>
        <end position="5118"/>
    </location>
</feature>
<dbReference type="FunFam" id="1.20.58.60:FF:000010">
    <property type="entry name" value="plectin isoform X2"/>
    <property type="match status" value="1"/>
</dbReference>
<dbReference type="Pfam" id="PF02187">
    <property type="entry name" value="GAS2"/>
    <property type="match status" value="1"/>
</dbReference>
<dbReference type="FunFam" id="1.20.58.60:FF:000074">
    <property type="entry name" value="dystonin isoform X1"/>
    <property type="match status" value="1"/>
</dbReference>
<evidence type="ECO:0000256" key="6">
    <source>
        <dbReference type="ARBA" id="ARBA00004529"/>
    </source>
</evidence>
<dbReference type="InterPro" id="IPR001589">
    <property type="entry name" value="Actinin_actin-bd_CS"/>
</dbReference>
<feature type="compositionally biased region" description="Low complexity" evidence="40">
    <location>
        <begin position="5340"/>
        <end position="5354"/>
    </location>
</feature>
<dbReference type="FunFam" id="1.20.58.60:FF:000027">
    <property type="entry name" value="Microtubule-actin cross-linking factor 1"/>
    <property type="match status" value="1"/>
</dbReference>
<evidence type="ECO:0000259" key="41">
    <source>
        <dbReference type="PROSITE" id="PS50002"/>
    </source>
</evidence>
<evidence type="ECO:0000256" key="23">
    <source>
        <dbReference type="ARBA" id="ARBA00023139"/>
    </source>
</evidence>
<evidence type="ECO:0000313" key="46">
    <source>
        <dbReference type="Proteomes" id="UP000571582"/>
    </source>
</evidence>
<dbReference type="FunFam" id="1.20.58.60:FF:000052">
    <property type="entry name" value="dystonin isoform X2"/>
    <property type="match status" value="1"/>
</dbReference>
<evidence type="ECO:0000256" key="5">
    <source>
        <dbReference type="ARBA" id="ARBA00004489"/>
    </source>
</evidence>
<dbReference type="GO" id="GO:0000226">
    <property type="term" value="P:microtubule cytoskeleton organization"/>
    <property type="evidence" value="ECO:0007669"/>
    <property type="project" value="UniProtKB-ARBA"/>
</dbReference>
<dbReference type="FunFam" id="1.20.58.60:FF:000098">
    <property type="entry name" value="dystonin isoform X3"/>
    <property type="match status" value="1"/>
</dbReference>
<proteinExistence type="predicted"/>
<evidence type="ECO:0000256" key="20">
    <source>
        <dbReference type="ARBA" id="ARBA00022843"/>
    </source>
</evidence>
<dbReference type="InterPro" id="IPR049538">
    <property type="entry name" value="PCN-like_spectrin-like_rpt"/>
</dbReference>
<dbReference type="SUPFAM" id="SSF46966">
    <property type="entry name" value="Spectrin repeat"/>
    <property type="match status" value="28"/>
</dbReference>
<feature type="coiled-coil region" evidence="39">
    <location>
        <begin position="1597"/>
        <end position="1656"/>
    </location>
</feature>
<dbReference type="GO" id="GO:0030056">
    <property type="term" value="C:hemidesmosome"/>
    <property type="evidence" value="ECO:0007669"/>
    <property type="project" value="UniProtKB-ARBA"/>
</dbReference>
<dbReference type="PROSITE" id="PS00018">
    <property type="entry name" value="EF_HAND_1"/>
    <property type="match status" value="2"/>
</dbReference>
<dbReference type="InterPro" id="IPR043197">
    <property type="entry name" value="Plakin"/>
</dbReference>
<dbReference type="GO" id="GO:0005635">
    <property type="term" value="C:nuclear envelope"/>
    <property type="evidence" value="ECO:0007669"/>
    <property type="project" value="UniProtKB-SubCell"/>
</dbReference>
<feature type="domain" description="GAR" evidence="44">
    <location>
        <begin position="5123"/>
        <end position="5202"/>
    </location>
</feature>
<dbReference type="FunFam" id="1.20.58.60:FF:000009">
    <property type="entry name" value="dystonin isoform X1"/>
    <property type="match status" value="1"/>
</dbReference>
<comment type="function">
    <text evidence="31">Plays a structural role in the assembly of hemidesmosomes of epithelial cells; anchors keratin-containing intermediate filaments to the inner plaque of hemidesmosomes. Required for the regulation of keratinocyte polarity and motility; mediates integrin ITGB4 regulation of RAC1 activity.</text>
</comment>
<dbReference type="GO" id="GO:0030424">
    <property type="term" value="C:axon"/>
    <property type="evidence" value="ECO:0007669"/>
    <property type="project" value="UniProtKB-SubCell"/>
</dbReference>
<feature type="region of interest" description="Disordered" evidence="40">
    <location>
        <begin position="2942"/>
        <end position="2962"/>
    </location>
</feature>
<dbReference type="FunFam" id="1.20.58.60:FF:000060">
    <property type="entry name" value="dystonin isoform X2"/>
    <property type="match status" value="1"/>
</dbReference>
<dbReference type="FunFam" id="1.20.58.60:FF:000008">
    <property type="entry name" value="microtubule-actin cross-linking factor 1"/>
    <property type="match status" value="2"/>
</dbReference>
<dbReference type="InterPro" id="IPR018159">
    <property type="entry name" value="Spectrin/alpha-actinin"/>
</dbReference>
<dbReference type="SUPFAM" id="SSF47576">
    <property type="entry name" value="Calponin-homology domain, CH-domain"/>
    <property type="match status" value="1"/>
</dbReference>
<evidence type="ECO:0000256" key="13">
    <source>
        <dbReference type="ARBA" id="ARBA00022692"/>
    </source>
</evidence>
<evidence type="ECO:0000256" key="17">
    <source>
        <dbReference type="ARBA" id="ARBA00022754"/>
    </source>
</evidence>
<dbReference type="GO" id="GO:0045104">
    <property type="term" value="P:intermediate filament cytoskeleton organization"/>
    <property type="evidence" value="ECO:0007669"/>
    <property type="project" value="InterPro"/>
</dbReference>
<dbReference type="InterPro" id="IPR002017">
    <property type="entry name" value="Spectrin_repeat"/>
</dbReference>
<sequence>VQVRKHVNDLYEDLRDGHNLISLLEVLSGDTLPREKGRMRFHRLQNVQIALDYLKKRQVKLVNIRNDDITDGNPKLTLGLIWTIILHFQISDIHVTGESEDMSAKERLLLWSQQTTEGYAGIRCENFTTCWRDGRLFNAIIHKYRQVLCLPDLIDMSTVAVQSNLANLEHAFFVAEKLGVARLLDPEDVDVSSPDEKSVITYVSSLYDAFPKVPEGGEGIGANDVEVKWVEYQNMVNYLMQWIRHHVTIMSDRTFPNNPVELKALYNQYLQFKETEIPPKETDKSKIKHLYKLLEVWIEFGRIKLSQGYHPNDIEKEWGKLIIAMLEREKTLRPEVERLEMLQQIANRIQRDSRSCEDKLILARNALQSDTKRLESGLQFQHEAEIAGYLLESENLLRQQVIDAQILIDGKYYQADQLVQRVAKLRDDLMALRTECSSVYNKGQALTTEQTKLMISGITESLNSGFTTNLTPELNAAMTQGLTPTLTSSTLTSGLASRLTPTITPAYPSGIPPRLIQSYVTGVDSGTLQTLKLMQIRKPLMKSAFVDQNLTEEEVNMKFVQDLLSWVEEMQVQLDRAEWGSDLPSVESHLENHKNVHKAIEEFESSLKEAKMSEIQMTAPLKLSYAEKLHKLESQYSKLLNTSRNQERHLDTLHNFVSRATRELIWLNEKEEEEVAYDWSERNPNITRKKEYHAELMRELDEKEDVIKSVQEIAEQLLLENHPARLTIEAYRAAMQTQWSWILQLCHCVEQHLRENAAYFEFFSDAKEAMEYLKNLKDTIYRKYSCDRSSSLHRLEDLVQESMEEKEQLLQYKSTVAGLVGRAKAIIQLKPRNPDCGLKTSIPIKAICDYRQIEITIYKDDECVLANNSHRAKWKVISPSGNEAMVPSVCFTVPPPNKEAIDTANRIEQQFQNVLALWHESHVNMKSVVSWHYLTNEIEAVRAGNVASIKTMLPGEHQQVLSNLQSRFDDFVEDSRESKIFTSSDTAQLEREVNVCKQYYQELLKSAEREEQEESIYNLYISEVRNIRLRLESCEERLIRQIRTPMERDDVHENVLRISEQEKLKKELDRLKDDLGVITDKCEEFFSQAAGSPSVPTLRSELNVVIQNMNQVYSMSSIFIDKLKTINLVLTNTQTAESLVKHYETKLCEEEAVTADKNNIENLMGTLKQWRSEVDEKRQTFHALEDELQKAKMISDQMFKMHKERDLDFDWHKEKVDQLAERWQNVHSQIENRLRDLEGINKSLKYYKDTYNSLDTWIQQVEDTQRKIQEIHPENSKALAKQLNQHKMLVSEIEMKQSKIDECQKYSEQYSAAVKDYELQTMTYRAMVDSQQKSPVKRRRMQSSSDFIIQEFMDLRTRYTALVTLMTQYIKFAGDSLKRLEEEEKSMEEEKKEHVEKAGDLLKWVSNLSTTLSKEEGEKAEKTDLPKQQISLHEMSTKKEQIAEALQTTQSFLAKHSDKMTDEERHEMEKQVKSLQESYSLLSNEALKQLQEAHLGDEKMEEKDVAERQQECKEKLQEICDLLTQTENRLIGQRQSLVIGDSKAELEQYQTKQEEIQKDMRTSAQTLAEIVKNTETFLKENGEKLSQEDKTILEQKLNEAKTKCLLLSQKAEESKKELDKAMTTAIKQETEKVAAIEQLEESKNTIENLLDWLSNVDKEAEHGRKFTQLIEQNGTHFEEGEVQVLEGEEDDVNGNLLEMQEDIETQVDGLVKSIDDNLNQQYQKVKAQHEKIISQQQAIIVATQSAQTLLEKQGHYLSPEEKEKMQRNMKELKAQYETALAESERKMKLTHSLREELEKFDADYSEFETWLQQAEQELDNLEAGASDFNGIMVKLKRQKSFSEDVISHKGDLRYITIAGQRVLDAARSCSKRDGVKVDKDGIDTSATYAEVQNKLDRASDRFKSLYSKCSILGNNLKDLVDKYQHYEDASSGLLSGLQASEIAVNKQLSEPIAVDPKNLQRQLEETKVLQGQVSNHQIAVEKLKKSAEVLLDTRGELAPDKDEIQKTLDDIVERYDNLSKSVNERNERLQVTLTRSLSVQDGLDEMLDWMEGVEKSLKEQDQVPLNSAAIQDIISKSIMLEQDIAGRQSSINTMNEKVKKFMETADPSTASTLQAKMSELAGRFAEASNKHREKLMKMEELKTKVELFEGLSTKLQSFLDEKNQALSETEAPRKDVSEVSQYMQEASVELAQHKKDLEILKQLLEELSFHALPGDKALVLEKVNALSKKFKEVEETIKEKEEDVSSCQQQMDSFELLVESLRKWIKETTERIPAAQPSLNTEELKKPLEDTLNLKDEWTSKAPELQKMNSKGTLLCNLITAVTSPAKLRAVAKSGGAILNGEGAAPGAQDFLKNKELTTVQQAMSNVNHSYEDLGVLLNEKISELESMLSKMQNIQEESASMMHWLQKMDKTASDWEAAPTDSEAVKAQVEQHKLFETELKQSANKVQELKDKVTELLEKNPDSPEAPKWRQTLDKIDSKWKELNQVTSERQQKLEESSNYLIQFQTAEAQLKHWLVEKELMVSVLGPLSIDPNMLNTQKQQVQILLKEFDTRKPQYEQLTMAGQGILERPGEHPPSHEIVKEQLAAVAQKWDSLTSQLKKRCDRIDQAIVKSTEYQSLLRSLSDKLSALDSKLSSSLAVSTQPDAVKQQLEIAKEMKEEIEQEMKNINAAQVLCEELSTLVGEEYLKAELTRQLDGILKSFKDIEQKADNHIQQLQSAYATSHQFQQMSKDFQAWLSKKKEELNQARPVSAKLDALQSLIEEQKDFKKTMTDQICSYERIVAEGESILQKTQGDDKVELQSQIATLKNNWDEMNKQVKEREDKLADCLEKALKYKQHVENLQPWIEKCQSNLCELKVSINPVEIEDSIVQVRAWQKDLDKHHGMVELLNNSAESLLNTSQTDKEIVQEETKVLNQNVKVVTEQLHKKRECLENMAQRLKEFQDSSRETERQLKSAKEHLEAHDSLGPQSFSNKHLTMMQAQQKALQTLKPQVDLAKKLAQDLVVEASDSAGVADLLLQAESLEQEYTAVKQQVEERCSFLETKLQGIGHFQNSIREMFSQFAEFDDELDSMAPVGRDLKVLQSQREDIKCFMKKLEDLIMNTENANKNCKIMLATEAEASPDLVGIKRDLEALNKQCNKLLDRAKAREDQVEGTICRVEEFYSKLKEFSTLLGRAEEHEESQGPVGMETEAINQQLNTFKVFQKEEIEPLQVKQQEVNWLGQGLIQSAAKSTNTENLEHDLDDVNTRWKTLNKKVAQRAAQLQEALLHCGRFQDALESLLSWLIDTEDLVANQKPPSAEFKVVKAQIQEQKLLQRLLDDRKPTVEAIKREGEKIAGSAEPADRVKILKQLSFLDSRWDALLSKAETRNRQLEGISVVAQQFHEALEPLVEWLTATEKRLANAEPIGTQASKLQQQISQHKALEDDVLAHNKSLHQAISAGQSLKTMSSREDKDMVQEKLDSAQARYIEIQEKSNSRSELLQQAFSNAQIFGEDEVELMNWLNEIHDKLNKLSVQDCNTELLEKQHSELLDLQEEILLRKQNVDLAIQNGLELLKQTTGDEVVIVQDKLEGIKARYKDITKLSSDVSKTLEQALQLAGQLHSTHEELCKWLDEVEMELLSYETQIPQGEELSQVQERQKELKKEAKNNKGLVDTLNEVGSAFLELVPWRAREGLDKMITEDNERYRLVSDTISQKVDEIDAAILRSQQFDQAADAEFAWIAETEKKLMSLGDIRLEQDQTTAQLQVQKAFTMEILRHKDTIDELVKSADKIMRTCTEEEKQMMKKKIESLLQKYDAVCQMNSERNLQLERAQSLVNQFWETYEELWPWLTETEKVISQLPAPALEYETLKQQQEEHRQLRELIAEHKPHIDKMNKTGPQLLELSPGEGFSIQEKYVAADTLYSKIKEDVKKRALALDEAISQCTQFHDKIDPTLESLRRIAERLRQPPSISAEVEKIKEQISENKNVSVDLEKLQPVYETLKQRGEEMIARSEGADKDMSAKAVQDKLDQMVLIWEDIQTLTEEREAKLLDVMELAEKFWCDHMALVATIKDTQDFIRELEGPGVDPSVVKQQQEAAEAAKEEIDGLQEELEAVVSLGSELRAACGEPDKPIVNKSIDELNSAWDALNKTWKERVDKLGEAMQAAVQYQDGLQALFDWVDIAGSKLASMSPVGTDLETVKQQTEELKQFKTEAYQQQIEMERLNHQAELLLKKATQESDKHTVQEPLSELRLLWDSLEDKIISRQHKLEGALLALGQFQHALDELLAWLTHTEDLLNEQKPVGGDPKAIEIELAKHHVLQNDVFAHQSTVETVKKAGNDLIESSAVEEASNLRGKLELLNQRWQKLLEKTEQRKQQLDSALIQAQGFHGEVEDLQQWLTDTERQLLASKPVGGLPETAREQLNAHMELCAAFEAKEETYKCLMQKGQQMLARCPESAETNVEQDINNLKEKWESVQTKLSERKTKLEEALNLAMEFHNSLQDFINWLTQAEQTLTAASRPSLILDTVLFQIDEHKVFATEVNSHRDQIIELDKTGTHLKYFSQKQDVVLIKNLLISVQSRWEKVVQRLVERGRALDDARKRAKQFHEAWHKLMEWLEESEKSLDSDLEIANDPDKIKMQLAQHKEFQKSLGAKHSVYDTTNRTGRSLKEKTTLADDNLKLDDMLSELRDKWDTICGKSVERQNKLEEALLFSGQFTDALQALIDWLYKIEPQLAEDQPVHGDIDLVMNLIDNHKVVFQKELGKRTSSVQALKRSARELIEGSRDDSSWVKVQMQELSTRWETVCALSVSKQTRLEQALRQAEEFHSVVHVLLEWLAEAEQTLRFHGILPDDEEALRTLIEQHREFMKKLEEKKAELSKATGMGEAILAICHPDSITTIKHWITIIRARFEEVLAWAKQHQQRLAGALAGLIANQELLEALLSWLQWAETTLTEKDKEVIPQEIEEVKALIAEHQTFMEEMTRKQPDVDKVTKTYKRKALEPSPVQSHIPVLDKGRAGRKRSPTPGIYPSAAQAQIETKNPRVNLLLREFANFDFDIWRKKYMRWMNHKKSRVMDFFRRIDKDQDGKITRQEFIDGILSSKFPTSRLEMSAVADIFDRDGDGYIDYYEFVAALHPNKDAYKPLTDADKIEDEVTRQVAKCKCAKRFQVEQIGDNKYRVSLLRTSFGDSQQLRLVRILRSTVMVRVGGGWMALDEFLVKNDPCRVHHHGSKMLRSESNSSITTQPTIAKGRTNVELREKFILADGASQSMAAFRPRGRRSRPSSRGASPNRSTSLSSQAGQAAAPQAVTTSTPKGTPIQGSKLRLPGYLSGKGFHSGEDSGILSTAATRVRAQFADTRRTPSRPGSRAGSKAGSRSSSRRGSDASDFDISEIQSVCSDMSETAPAASRPAPRAAPRPASAKPSKIPTPQRRPLASKTDKSLKR</sequence>
<dbReference type="FunFam" id="1.20.58.60:FF:000031">
    <property type="entry name" value="Microtubule-actin cross-linking factor 1"/>
    <property type="match status" value="1"/>
</dbReference>
<dbReference type="Pfam" id="PF13499">
    <property type="entry name" value="EF-hand_7"/>
    <property type="match status" value="1"/>
</dbReference>
<dbReference type="InterPro" id="IPR036534">
    <property type="entry name" value="GAR_dom_sf"/>
</dbReference>
<dbReference type="Pfam" id="PF21097">
    <property type="entry name" value="SR_plectin_7"/>
    <property type="match status" value="1"/>
</dbReference>
<keyword evidence="22" id="KW-0472">Membrane</keyword>
<feature type="non-terminal residue" evidence="45">
    <location>
        <position position="5421"/>
    </location>
</feature>
<dbReference type="Gene3D" id="1.20.58.1060">
    <property type="match status" value="1"/>
</dbReference>
<dbReference type="PANTHER" id="PTHR23169:SF24">
    <property type="entry name" value="DYSTONIN"/>
    <property type="match status" value="1"/>
</dbReference>
<protein>
    <recommendedName>
        <fullName evidence="34">Dystonin</fullName>
    </recommendedName>
    <alternativeName>
        <fullName evidence="36">Bullous pemphigoid antigen 1</fullName>
    </alternativeName>
    <alternativeName>
        <fullName evidence="35">Dystonia musculorum protein</fullName>
    </alternativeName>
    <alternativeName>
        <fullName evidence="37">Hemidesmosomal plaque protein</fullName>
    </alternativeName>
</protein>
<dbReference type="GO" id="GO:0000145">
    <property type="term" value="C:exocyst"/>
    <property type="evidence" value="ECO:0007669"/>
    <property type="project" value="InterPro"/>
</dbReference>
<feature type="coiled-coil region" evidence="39">
    <location>
        <begin position="4832"/>
        <end position="4859"/>
    </location>
</feature>
<evidence type="ECO:0000256" key="39">
    <source>
        <dbReference type="SAM" id="Coils"/>
    </source>
</evidence>
<dbReference type="FunFam" id="1.10.238.10:FF:000013">
    <property type="entry name" value="Microtubule-actin cross-linking factor 1"/>
    <property type="match status" value="1"/>
</dbReference>
<evidence type="ECO:0000256" key="40">
    <source>
        <dbReference type="SAM" id="MobiDB-lite"/>
    </source>
</evidence>
<evidence type="ECO:0000256" key="28">
    <source>
        <dbReference type="ARBA" id="ARBA00023273"/>
    </source>
</evidence>
<keyword evidence="27" id="KW-0539">Nucleus</keyword>
<dbReference type="Gene3D" id="1.10.418.10">
    <property type="entry name" value="Calponin-like domain"/>
    <property type="match status" value="2"/>
</dbReference>
<dbReference type="PANTHER" id="PTHR23169">
    <property type="entry name" value="ENVOPLAKIN"/>
    <property type="match status" value="1"/>
</dbReference>
<dbReference type="InterPro" id="IPR002048">
    <property type="entry name" value="EF_hand_dom"/>
</dbReference>
<evidence type="ECO:0000259" key="43">
    <source>
        <dbReference type="PROSITE" id="PS50222"/>
    </source>
</evidence>
<evidence type="ECO:0000256" key="30">
    <source>
        <dbReference type="ARBA" id="ARBA00054620"/>
    </source>
</evidence>
<feature type="coiled-coil region" evidence="39">
    <location>
        <begin position="2433"/>
        <end position="2460"/>
    </location>
</feature>
<dbReference type="GO" id="GO:0042803">
    <property type="term" value="F:protein homodimerization activity"/>
    <property type="evidence" value="ECO:0007669"/>
    <property type="project" value="UniProtKB-ARBA"/>
</dbReference>
<dbReference type="GO" id="GO:0006887">
    <property type="term" value="P:exocytosis"/>
    <property type="evidence" value="ECO:0007669"/>
    <property type="project" value="InterPro"/>
</dbReference>
<dbReference type="FunFam" id="1.20.58.60:FF:000114">
    <property type="entry name" value="dystonin isoform X1"/>
    <property type="match status" value="1"/>
</dbReference>
<feature type="compositionally biased region" description="Polar residues" evidence="40">
    <location>
        <begin position="5369"/>
        <end position="5378"/>
    </location>
</feature>
<dbReference type="FunFam" id="1.20.58.60:FF:000093">
    <property type="entry name" value="dystonin isoform X1"/>
    <property type="match status" value="1"/>
</dbReference>
<feature type="coiled-coil region" evidence="39">
    <location>
        <begin position="2183"/>
        <end position="2257"/>
    </location>
</feature>
<keyword evidence="8 38" id="KW-0728">SH3 domain</keyword>
<dbReference type="InterPro" id="IPR011992">
    <property type="entry name" value="EF-hand-dom_pair"/>
</dbReference>
<keyword evidence="20" id="KW-0832">Ubl conjugation</keyword>
<dbReference type="InterPro" id="IPR003108">
    <property type="entry name" value="GAR_dom"/>
</dbReference>
<feature type="compositionally biased region" description="Low complexity" evidence="40">
    <location>
        <begin position="5261"/>
        <end position="5288"/>
    </location>
</feature>
<evidence type="ECO:0000256" key="19">
    <source>
        <dbReference type="ARBA" id="ARBA00022837"/>
    </source>
</evidence>
<evidence type="ECO:0000256" key="32">
    <source>
        <dbReference type="ARBA" id="ARBA00057123"/>
    </source>
</evidence>
<dbReference type="CDD" id="cd00051">
    <property type="entry name" value="EFh"/>
    <property type="match status" value="1"/>
</dbReference>
<dbReference type="PROSITE" id="PS50021">
    <property type="entry name" value="CH"/>
    <property type="match status" value="2"/>
</dbReference>
<accession>A0A7L2BY51</accession>
<organism evidence="45 46">
    <name type="scientific">Alaudala cheleensis</name>
    <name type="common">Asian short-toed lark</name>
    <dbReference type="NCBI Taxonomy" id="670337"/>
    <lineage>
        <taxon>Eukaryota</taxon>
        <taxon>Metazoa</taxon>
        <taxon>Chordata</taxon>
        <taxon>Craniata</taxon>
        <taxon>Vertebrata</taxon>
        <taxon>Euteleostomi</taxon>
        <taxon>Archelosauria</taxon>
        <taxon>Archosauria</taxon>
        <taxon>Dinosauria</taxon>
        <taxon>Saurischia</taxon>
        <taxon>Theropoda</taxon>
        <taxon>Coelurosauria</taxon>
        <taxon>Aves</taxon>
        <taxon>Neognathae</taxon>
        <taxon>Neoaves</taxon>
        <taxon>Telluraves</taxon>
        <taxon>Australaves</taxon>
        <taxon>Passeriformes</taxon>
        <taxon>Sylvioidea</taxon>
        <taxon>Alaudidae</taxon>
        <taxon>Alaudala</taxon>
    </lineage>
</organism>
<evidence type="ECO:0000256" key="24">
    <source>
        <dbReference type="ARBA" id="ARBA00023179"/>
    </source>
</evidence>
<feature type="compositionally biased region" description="Low complexity" evidence="40">
    <location>
        <begin position="5381"/>
        <end position="5402"/>
    </location>
</feature>
<evidence type="ECO:0000256" key="22">
    <source>
        <dbReference type="ARBA" id="ARBA00023136"/>
    </source>
</evidence>
<dbReference type="GO" id="GO:0001725">
    <property type="term" value="C:stress fiber"/>
    <property type="evidence" value="ECO:0007669"/>
    <property type="project" value="UniProtKB-SubCell"/>
</dbReference>
<dbReference type="SUPFAM" id="SSF47473">
    <property type="entry name" value="EF-hand"/>
    <property type="match status" value="1"/>
</dbReference>
<dbReference type="FunFam" id="1.20.58.60:FF:000085">
    <property type="entry name" value="dystonin isoform X2"/>
    <property type="match status" value="1"/>
</dbReference>